<evidence type="ECO:0000313" key="2">
    <source>
        <dbReference type="Proteomes" id="UP001159363"/>
    </source>
</evidence>
<accession>A0ABQ9I6B0</accession>
<name>A0ABQ9I6B0_9NEOP</name>
<evidence type="ECO:0000313" key="1">
    <source>
        <dbReference type="EMBL" id="KAJ8892170.1"/>
    </source>
</evidence>
<dbReference type="EMBL" id="JARBHB010000002">
    <property type="protein sequence ID" value="KAJ8892170.1"/>
    <property type="molecule type" value="Genomic_DNA"/>
</dbReference>
<proteinExistence type="predicted"/>
<keyword evidence="2" id="KW-1185">Reference proteome</keyword>
<gene>
    <name evidence="1" type="ORF">PR048_004750</name>
</gene>
<dbReference type="Proteomes" id="UP001159363">
    <property type="component" value="Chromosome 2"/>
</dbReference>
<sequence>MKLAWPAKHRNRKTSQSHNHMKKTVVLLCLSKLEGFREVLEKELQAYLSRPSTSELTLEPSALTWSVPHAMPGCQKKLHFRRLTICCNLERAEASYPGTCSTCRVWKV</sequence>
<organism evidence="1 2">
    <name type="scientific">Dryococelus australis</name>
    <dbReference type="NCBI Taxonomy" id="614101"/>
    <lineage>
        <taxon>Eukaryota</taxon>
        <taxon>Metazoa</taxon>
        <taxon>Ecdysozoa</taxon>
        <taxon>Arthropoda</taxon>
        <taxon>Hexapoda</taxon>
        <taxon>Insecta</taxon>
        <taxon>Pterygota</taxon>
        <taxon>Neoptera</taxon>
        <taxon>Polyneoptera</taxon>
        <taxon>Phasmatodea</taxon>
        <taxon>Verophasmatodea</taxon>
        <taxon>Anareolatae</taxon>
        <taxon>Phasmatidae</taxon>
        <taxon>Eurycanthinae</taxon>
        <taxon>Dryococelus</taxon>
    </lineage>
</organism>
<comment type="caution">
    <text evidence="1">The sequence shown here is derived from an EMBL/GenBank/DDBJ whole genome shotgun (WGS) entry which is preliminary data.</text>
</comment>
<reference evidence="1 2" key="1">
    <citation type="submission" date="2023-02" db="EMBL/GenBank/DDBJ databases">
        <title>LHISI_Scaffold_Assembly.</title>
        <authorList>
            <person name="Stuart O.P."/>
            <person name="Cleave R."/>
            <person name="Magrath M.J.L."/>
            <person name="Mikheyev A.S."/>
        </authorList>
    </citation>
    <scope>NUCLEOTIDE SEQUENCE [LARGE SCALE GENOMIC DNA]</scope>
    <source>
        <strain evidence="1">Daus_M_001</strain>
        <tissue evidence="1">Leg muscle</tissue>
    </source>
</reference>
<protein>
    <submittedName>
        <fullName evidence="1">Uncharacterized protein</fullName>
    </submittedName>
</protein>